<keyword evidence="7 12" id="KW-0406">Ion transport</keyword>
<keyword evidence="4 12" id="KW-0812">Transmembrane</keyword>
<evidence type="ECO:0000256" key="8">
    <source>
        <dbReference type="ARBA" id="ARBA00023136"/>
    </source>
</evidence>
<comment type="subcellular location">
    <subcellularLocation>
        <location evidence="1 12">Cell membrane</location>
        <topology evidence="1 12">Multi-pass membrane protein</topology>
    </subcellularLocation>
</comment>
<gene>
    <name evidence="12" type="primary">fluC</name>
    <name evidence="12" type="synonym">crcB</name>
    <name evidence="13" type="ORF">ABAZ39_08660</name>
</gene>
<feature type="transmembrane region" description="Helical" evidence="12">
    <location>
        <begin position="106"/>
        <end position="129"/>
    </location>
</feature>
<dbReference type="PANTHER" id="PTHR28259">
    <property type="entry name" value="FLUORIDE EXPORT PROTEIN 1-RELATED"/>
    <property type="match status" value="1"/>
</dbReference>
<dbReference type="KEGG" id="abq:ABAZ39_08660"/>
<name>A0A060DML5_9PROT</name>
<dbReference type="GO" id="GO:0140114">
    <property type="term" value="P:cellular detoxification of fluoride"/>
    <property type="evidence" value="ECO:0007669"/>
    <property type="project" value="UniProtKB-UniRule"/>
</dbReference>
<comment type="activity regulation">
    <text evidence="12">Na(+) is not transported, but it plays an essential structural role and its presence is essential for fluoride channel function.</text>
</comment>
<keyword evidence="3" id="KW-0997">Cell inner membrane</keyword>
<evidence type="ECO:0000256" key="1">
    <source>
        <dbReference type="ARBA" id="ARBA00004651"/>
    </source>
</evidence>
<protein>
    <recommendedName>
        <fullName evidence="12">Fluoride-specific ion channel FluC</fullName>
    </recommendedName>
</protein>
<keyword evidence="5 12" id="KW-1133">Transmembrane helix</keyword>
<dbReference type="GO" id="GO:0062054">
    <property type="term" value="F:fluoride channel activity"/>
    <property type="evidence" value="ECO:0007669"/>
    <property type="project" value="UniProtKB-UniRule"/>
</dbReference>
<organism evidence="13 14">
    <name type="scientific">Azospirillum argentinense</name>
    <dbReference type="NCBI Taxonomy" id="2970906"/>
    <lineage>
        <taxon>Bacteria</taxon>
        <taxon>Pseudomonadati</taxon>
        <taxon>Pseudomonadota</taxon>
        <taxon>Alphaproteobacteria</taxon>
        <taxon>Rhodospirillales</taxon>
        <taxon>Azospirillaceae</taxon>
        <taxon>Azospirillum</taxon>
    </lineage>
</organism>
<keyword evidence="9 12" id="KW-0407">Ion channel</keyword>
<evidence type="ECO:0000256" key="7">
    <source>
        <dbReference type="ARBA" id="ARBA00023065"/>
    </source>
</evidence>
<accession>A0A060DML5</accession>
<keyword evidence="12" id="KW-0479">Metal-binding</keyword>
<evidence type="ECO:0000256" key="2">
    <source>
        <dbReference type="ARBA" id="ARBA00022475"/>
    </source>
</evidence>
<evidence type="ECO:0000256" key="6">
    <source>
        <dbReference type="ARBA" id="ARBA00023053"/>
    </source>
</evidence>
<comment type="catalytic activity">
    <reaction evidence="11">
        <text>fluoride(in) = fluoride(out)</text>
        <dbReference type="Rhea" id="RHEA:76159"/>
        <dbReference type="ChEBI" id="CHEBI:17051"/>
    </reaction>
    <physiologicalReaction direction="left-to-right" evidence="11">
        <dbReference type="Rhea" id="RHEA:76160"/>
    </physiologicalReaction>
</comment>
<dbReference type="HAMAP" id="MF_00454">
    <property type="entry name" value="FluC"/>
    <property type="match status" value="1"/>
</dbReference>
<evidence type="ECO:0000313" key="14">
    <source>
        <dbReference type="Proteomes" id="UP000027186"/>
    </source>
</evidence>
<feature type="binding site" evidence="12">
    <location>
        <position position="79"/>
    </location>
    <ligand>
        <name>Na(+)</name>
        <dbReference type="ChEBI" id="CHEBI:29101"/>
        <note>structural</note>
    </ligand>
</feature>
<proteinExistence type="inferred from homology"/>
<dbReference type="Pfam" id="PF02537">
    <property type="entry name" value="CRCB"/>
    <property type="match status" value="1"/>
</dbReference>
<evidence type="ECO:0000256" key="10">
    <source>
        <dbReference type="ARBA" id="ARBA00035120"/>
    </source>
</evidence>
<feature type="transmembrane region" description="Helical" evidence="12">
    <location>
        <begin position="71"/>
        <end position="94"/>
    </location>
</feature>
<dbReference type="EMBL" id="CP007793">
    <property type="protein sequence ID" value="AIB12069.1"/>
    <property type="molecule type" value="Genomic_DNA"/>
</dbReference>
<dbReference type="NCBIfam" id="TIGR00494">
    <property type="entry name" value="crcB"/>
    <property type="match status" value="1"/>
</dbReference>
<sequence>MIASPSTLAAVAVGGAVGSMARYLLMTAVGQWLGTQFPYGTLIVNAVGCFTMGALAELAALVWSPSPELRALLMVGVLGGFTTFSSFTLDVGLLVERNALPAAAGYILASMVLTIAGFFAGLAVVRSLVSVPV</sequence>
<dbReference type="AlphaFoldDB" id="A0A060DML5"/>
<comment type="similarity">
    <text evidence="10 12">Belongs to the fluoride channel Fluc/FEX (TC 1.A.43) family.</text>
</comment>
<evidence type="ECO:0000256" key="12">
    <source>
        <dbReference type="HAMAP-Rule" id="MF_00454"/>
    </source>
</evidence>
<evidence type="ECO:0000313" key="13">
    <source>
        <dbReference type="EMBL" id="AIB12069.1"/>
    </source>
</evidence>
<keyword evidence="2 12" id="KW-1003">Cell membrane</keyword>
<feature type="binding site" evidence="12">
    <location>
        <position position="82"/>
    </location>
    <ligand>
        <name>Na(+)</name>
        <dbReference type="ChEBI" id="CHEBI:29101"/>
        <note>structural</note>
    </ligand>
</feature>
<feature type="transmembrane region" description="Helical" evidence="12">
    <location>
        <begin position="42"/>
        <end position="64"/>
    </location>
</feature>
<evidence type="ECO:0000256" key="4">
    <source>
        <dbReference type="ARBA" id="ARBA00022692"/>
    </source>
</evidence>
<evidence type="ECO:0000256" key="5">
    <source>
        <dbReference type="ARBA" id="ARBA00022989"/>
    </source>
</evidence>
<dbReference type="GO" id="GO:0005886">
    <property type="term" value="C:plasma membrane"/>
    <property type="evidence" value="ECO:0007669"/>
    <property type="project" value="UniProtKB-SubCell"/>
</dbReference>
<dbReference type="RefSeq" id="WP_038528485.1">
    <property type="nucleotide sequence ID" value="NZ_CP007793.1"/>
</dbReference>
<dbReference type="PANTHER" id="PTHR28259:SF1">
    <property type="entry name" value="FLUORIDE EXPORT PROTEIN 1-RELATED"/>
    <property type="match status" value="1"/>
</dbReference>
<keyword evidence="6 12" id="KW-0915">Sodium</keyword>
<reference evidence="13 14" key="1">
    <citation type="journal article" date="2014" name="Genome Announc.">
        <title>Complete Genome Sequence of the Model Rhizosphere Strain Azospirillum brasilense Az39, Successfully Applied in Agriculture.</title>
        <authorList>
            <person name="Rivera D."/>
            <person name="Revale S."/>
            <person name="Molina R."/>
            <person name="Gualpa J."/>
            <person name="Puente M."/>
            <person name="Maroniche G."/>
            <person name="Paris G."/>
            <person name="Baker D."/>
            <person name="Clavijo B."/>
            <person name="McLay K."/>
            <person name="Spaepen S."/>
            <person name="Perticari A."/>
            <person name="Vazquez M."/>
            <person name="Wisniewski-Dye F."/>
            <person name="Watkins C."/>
            <person name="Martinez-Abarca F."/>
            <person name="Vanderleyden J."/>
            <person name="Cassan F."/>
        </authorList>
    </citation>
    <scope>NUCLEOTIDE SEQUENCE [LARGE SCALE GENOMIC DNA]</scope>
    <source>
        <strain evidence="13 14">Az39</strain>
    </source>
</reference>
<evidence type="ECO:0000256" key="9">
    <source>
        <dbReference type="ARBA" id="ARBA00023303"/>
    </source>
</evidence>
<dbReference type="InterPro" id="IPR003691">
    <property type="entry name" value="FluC"/>
</dbReference>
<evidence type="ECO:0000256" key="3">
    <source>
        <dbReference type="ARBA" id="ARBA00022519"/>
    </source>
</evidence>
<dbReference type="NCBIfam" id="NF010791">
    <property type="entry name" value="PRK14195.1"/>
    <property type="match status" value="1"/>
</dbReference>
<comment type="function">
    <text evidence="12">Fluoride-specific ion channel. Important for reducing fluoride concentration in the cell, thus reducing its toxicity.</text>
</comment>
<evidence type="ECO:0000256" key="11">
    <source>
        <dbReference type="ARBA" id="ARBA00035585"/>
    </source>
</evidence>
<dbReference type="GO" id="GO:0046872">
    <property type="term" value="F:metal ion binding"/>
    <property type="evidence" value="ECO:0007669"/>
    <property type="project" value="UniProtKB-KW"/>
</dbReference>
<keyword evidence="8 12" id="KW-0472">Membrane</keyword>
<keyword evidence="12" id="KW-0813">Transport</keyword>
<dbReference type="Proteomes" id="UP000027186">
    <property type="component" value="Chromosome"/>
</dbReference>